<evidence type="ECO:0000313" key="1">
    <source>
        <dbReference type="EMBL" id="AFQ46289.1"/>
    </source>
</evidence>
<dbReference type="OrthoDB" id="9878380at2"/>
<name>J7J1U0_DESMD</name>
<proteinExistence type="predicted"/>
<organism evidence="1 2">
    <name type="scientific">Desulfosporosinus meridiei (strain ATCC BAA-275 / DSM 13257 / KCTC 12902 / NCIMB 13706 / S10)</name>
    <dbReference type="NCBI Taxonomy" id="768704"/>
    <lineage>
        <taxon>Bacteria</taxon>
        <taxon>Bacillati</taxon>
        <taxon>Bacillota</taxon>
        <taxon>Clostridia</taxon>
        <taxon>Eubacteriales</taxon>
        <taxon>Desulfitobacteriaceae</taxon>
        <taxon>Desulfosporosinus</taxon>
    </lineage>
</organism>
<accession>J7J1U0</accession>
<dbReference type="STRING" id="768704.Desmer_4483"/>
<gene>
    <name evidence="1" type="ordered locus">Desmer_4483</name>
</gene>
<dbReference type="AlphaFoldDB" id="J7J1U0"/>
<dbReference type="RefSeq" id="WP_014905195.1">
    <property type="nucleotide sequence ID" value="NC_018515.1"/>
</dbReference>
<protein>
    <submittedName>
        <fullName evidence="1">Uncharacterized protein</fullName>
    </submittedName>
</protein>
<reference evidence="1 2" key="1">
    <citation type="journal article" date="2012" name="J. Bacteriol.">
        <title>Complete genome sequences of Desulfosporosinus orientis DSM765T, Desulfosporosinus youngiae DSM17734T, Desulfosporosinus meridiei DSM13257T, and Desulfosporosinus acidiphilus DSM22704T.</title>
        <authorList>
            <person name="Pester M."/>
            <person name="Brambilla E."/>
            <person name="Alazard D."/>
            <person name="Rattei T."/>
            <person name="Weinmaier T."/>
            <person name="Han J."/>
            <person name="Lucas S."/>
            <person name="Lapidus A."/>
            <person name="Cheng J.F."/>
            <person name="Goodwin L."/>
            <person name="Pitluck S."/>
            <person name="Peters L."/>
            <person name="Ovchinnikova G."/>
            <person name="Teshima H."/>
            <person name="Detter J.C."/>
            <person name="Han C.S."/>
            <person name="Tapia R."/>
            <person name="Land M.L."/>
            <person name="Hauser L."/>
            <person name="Kyrpides N.C."/>
            <person name="Ivanova N.N."/>
            <person name="Pagani I."/>
            <person name="Huntmann M."/>
            <person name="Wei C.L."/>
            <person name="Davenport K.W."/>
            <person name="Daligault H."/>
            <person name="Chain P.S."/>
            <person name="Chen A."/>
            <person name="Mavromatis K."/>
            <person name="Markowitz V."/>
            <person name="Szeto E."/>
            <person name="Mikhailova N."/>
            <person name="Pati A."/>
            <person name="Wagner M."/>
            <person name="Woyke T."/>
            <person name="Ollivier B."/>
            <person name="Klenk H.P."/>
            <person name="Spring S."/>
            <person name="Loy A."/>
        </authorList>
    </citation>
    <scope>NUCLEOTIDE SEQUENCE [LARGE SCALE GENOMIC DNA]</scope>
    <source>
        <strain evidence="2">ATCC BAA-275 / DSM 13257 / NCIMB 13706 / S10</strain>
    </source>
</reference>
<reference evidence="2" key="2">
    <citation type="submission" date="2012-08" db="EMBL/GenBank/DDBJ databases">
        <title>Finished genome of Desulfosporosinus meridiei DSM 13257.</title>
        <authorList>
            <person name="Huntemann M."/>
            <person name="Wei C.-L."/>
            <person name="Han J."/>
            <person name="Detter J.C."/>
            <person name="Han C."/>
            <person name="Davenport K."/>
            <person name="Daligault H."/>
            <person name="Erkkila T."/>
            <person name="Gu W."/>
            <person name="Munk A.C.C."/>
            <person name="Teshima H."/>
            <person name="Xu Y."/>
            <person name="Chain P."/>
            <person name="Tapia R."/>
            <person name="Chen A."/>
            <person name="Krypides N."/>
            <person name="Mavromatis K."/>
            <person name="Markowitz V."/>
            <person name="Szeto E."/>
            <person name="Ivanova N."/>
            <person name="Mikhailova N."/>
            <person name="Ovchinnikova G."/>
            <person name="Pagani I."/>
            <person name="Pati A."/>
            <person name="Goodwin L."/>
            <person name="Peters L."/>
            <person name="Pitluck S."/>
            <person name="Woyke T."/>
            <person name="Pester M."/>
            <person name="Spring S."/>
            <person name="Ollivier B."/>
            <person name="Rattei T."/>
            <person name="Klenk H.-P."/>
            <person name="Wagner M."/>
            <person name="Loy A."/>
        </authorList>
    </citation>
    <scope>NUCLEOTIDE SEQUENCE [LARGE SCALE GENOMIC DNA]</scope>
    <source>
        <strain evidence="2">ATCC BAA-275 / DSM 13257 / NCIMB 13706 / S10</strain>
    </source>
</reference>
<keyword evidence="2" id="KW-1185">Reference proteome</keyword>
<evidence type="ECO:0000313" key="2">
    <source>
        <dbReference type="Proteomes" id="UP000005262"/>
    </source>
</evidence>
<dbReference type="EMBL" id="CP003629">
    <property type="protein sequence ID" value="AFQ46289.1"/>
    <property type="molecule type" value="Genomic_DNA"/>
</dbReference>
<dbReference type="HOGENOM" id="CLU_2478277_0_0_9"/>
<sequence length="87" mass="9810">MTCERFFKHLETCGGCTGQRDKTKCQFAIVCAYVEKLFRKGVIKSSKDFCYRINGSDLMFNTIERYLSRAAAINQTVSAGIGLRKAN</sequence>
<dbReference type="Proteomes" id="UP000005262">
    <property type="component" value="Chromosome"/>
</dbReference>
<dbReference type="KEGG" id="dmi:Desmer_4483"/>